<dbReference type="KEGG" id="same:SAMCFNEI73_Ch2691"/>
<sequence length="42" mass="4440">MVLHAAFHPTEGNRSKCDSASAKCTGAQRFRPLSPRAGRGLG</sequence>
<proteinExistence type="predicted"/>
<evidence type="ECO:0000313" key="2">
    <source>
        <dbReference type="EMBL" id="APG91967.1"/>
    </source>
</evidence>
<protein>
    <submittedName>
        <fullName evidence="2">Uncharacterized protein</fullName>
    </submittedName>
</protein>
<dbReference type="STRING" id="194963.SAMCFNEI73_Ch2691"/>
<evidence type="ECO:0000313" key="3">
    <source>
        <dbReference type="Proteomes" id="UP000182306"/>
    </source>
</evidence>
<dbReference type="Proteomes" id="UP000182306">
    <property type="component" value="Chromosome"/>
</dbReference>
<feature type="region of interest" description="Disordered" evidence="1">
    <location>
        <begin position="1"/>
        <end position="21"/>
    </location>
</feature>
<name>A0A1L3LPG6_9HYPH</name>
<evidence type="ECO:0000256" key="1">
    <source>
        <dbReference type="SAM" id="MobiDB-lite"/>
    </source>
</evidence>
<keyword evidence="3" id="KW-1185">Reference proteome</keyword>
<dbReference type="EMBL" id="CP013107">
    <property type="protein sequence ID" value="APG91967.1"/>
    <property type="molecule type" value="Genomic_DNA"/>
</dbReference>
<dbReference type="AlphaFoldDB" id="A0A1L3LPG6"/>
<accession>A0A1L3LPG6</accession>
<gene>
    <name evidence="2" type="ORF">SAMCFNEI73_Ch2691</name>
</gene>
<reference evidence="2 3" key="1">
    <citation type="submission" date="2015-10" db="EMBL/GenBank/DDBJ databases">
        <title>Genomic differences between typical nodule nitrogen-fixing rhizobial strains and those coming from bean seeds.</title>
        <authorList>
            <person name="Peralta H."/>
            <person name="Aguilar-Vera A."/>
            <person name="Diaz R."/>
            <person name="Mora Y."/>
            <person name="Martinez-Batallar G."/>
            <person name="Salazar E."/>
            <person name="Vargas-Lagunas C."/>
            <person name="Encarnacion S."/>
            <person name="Girard L."/>
            <person name="Mora J."/>
        </authorList>
    </citation>
    <scope>NUCLEOTIDE SEQUENCE [LARGE SCALE GENOMIC DNA]</scope>
    <source>
        <strain evidence="2 3">CFNEI 73</strain>
    </source>
</reference>
<organism evidence="2 3">
    <name type="scientific">Sinorhizobium americanum</name>
    <dbReference type="NCBI Taxonomy" id="194963"/>
    <lineage>
        <taxon>Bacteria</taxon>
        <taxon>Pseudomonadati</taxon>
        <taxon>Pseudomonadota</taxon>
        <taxon>Alphaproteobacteria</taxon>
        <taxon>Hyphomicrobiales</taxon>
        <taxon>Rhizobiaceae</taxon>
        <taxon>Sinorhizobium/Ensifer group</taxon>
        <taxon>Sinorhizobium</taxon>
    </lineage>
</organism>